<comment type="caution">
    <text evidence="3">The sequence shown here is derived from an EMBL/GenBank/DDBJ whole genome shotgun (WGS) entry which is preliminary data.</text>
</comment>
<gene>
    <name evidence="3" type="ORF">CWS72_21955</name>
</gene>
<organism evidence="3 4">
    <name type="scientific">Telmatospirillum siberiense</name>
    <dbReference type="NCBI Taxonomy" id="382514"/>
    <lineage>
        <taxon>Bacteria</taxon>
        <taxon>Pseudomonadati</taxon>
        <taxon>Pseudomonadota</taxon>
        <taxon>Alphaproteobacteria</taxon>
        <taxon>Rhodospirillales</taxon>
        <taxon>Rhodospirillaceae</taxon>
        <taxon>Telmatospirillum</taxon>
    </lineage>
</organism>
<dbReference type="OrthoDB" id="7245165at2"/>
<feature type="domain" description="Amidase" evidence="2">
    <location>
        <begin position="28"/>
        <end position="436"/>
    </location>
</feature>
<name>A0A2N3PPM0_9PROT</name>
<dbReference type="InterPro" id="IPR000120">
    <property type="entry name" value="Amidase"/>
</dbReference>
<keyword evidence="4" id="KW-1185">Reference proteome</keyword>
<evidence type="ECO:0000313" key="4">
    <source>
        <dbReference type="Proteomes" id="UP000233293"/>
    </source>
</evidence>
<dbReference type="InterPro" id="IPR023631">
    <property type="entry name" value="Amidase_dom"/>
</dbReference>
<dbReference type="InterPro" id="IPR036928">
    <property type="entry name" value="AS_sf"/>
</dbReference>
<evidence type="ECO:0000256" key="1">
    <source>
        <dbReference type="ARBA" id="ARBA00009199"/>
    </source>
</evidence>
<dbReference type="SUPFAM" id="SSF75304">
    <property type="entry name" value="Amidase signature (AS) enzymes"/>
    <property type="match status" value="1"/>
</dbReference>
<dbReference type="RefSeq" id="WP_101252792.1">
    <property type="nucleotide sequence ID" value="NZ_PIUM01000033.1"/>
</dbReference>
<evidence type="ECO:0000313" key="3">
    <source>
        <dbReference type="EMBL" id="PKU22345.1"/>
    </source>
</evidence>
<evidence type="ECO:0000259" key="2">
    <source>
        <dbReference type="Pfam" id="PF01425"/>
    </source>
</evidence>
<comment type="similarity">
    <text evidence="1">Belongs to the amidase family.</text>
</comment>
<dbReference type="PANTHER" id="PTHR11895">
    <property type="entry name" value="TRANSAMIDASE"/>
    <property type="match status" value="1"/>
</dbReference>
<dbReference type="Proteomes" id="UP000233293">
    <property type="component" value="Unassembled WGS sequence"/>
</dbReference>
<dbReference type="Gene3D" id="3.90.1300.10">
    <property type="entry name" value="Amidase signature (AS) domain"/>
    <property type="match status" value="1"/>
</dbReference>
<dbReference type="EMBL" id="PIUM01000033">
    <property type="protein sequence ID" value="PKU22345.1"/>
    <property type="molecule type" value="Genomic_DNA"/>
</dbReference>
<dbReference type="AlphaFoldDB" id="A0A2N3PPM0"/>
<dbReference type="GO" id="GO:0003824">
    <property type="term" value="F:catalytic activity"/>
    <property type="evidence" value="ECO:0007669"/>
    <property type="project" value="InterPro"/>
</dbReference>
<protein>
    <submittedName>
        <fullName evidence="3">Amidase</fullName>
    </submittedName>
</protein>
<dbReference type="PANTHER" id="PTHR11895:SF7">
    <property type="entry name" value="GLUTAMYL-TRNA(GLN) AMIDOTRANSFERASE SUBUNIT A, MITOCHONDRIAL"/>
    <property type="match status" value="1"/>
</dbReference>
<dbReference type="NCBIfam" id="NF004815">
    <property type="entry name" value="PRK06169.1"/>
    <property type="match status" value="1"/>
</dbReference>
<sequence length="464" mass="48884">MSSGTDLPHLSATELVAAYGTRQLSPVEVTRAILDHILAENPKVNAFAFLAPADEVLETARQSERRWAQGTPLGPVDGVPAAIKDLLLTRGWPTLRGSLAVHAEQPWAEDAPAVARLREQGAILLGKTTTAEFGAKGATDTQRHGVTRNPWNTARTPGGSSGGSAAAAALGFGPIQIGTDGGGSIRQPASFTGLVGFKPSFGLVPGYPASFRGSLFHVGPLARSVADVALILNGIARPDHRDWLSQPHDGRDWRLGLEGGVTGLRIAFSPDLGYARVNAEVATIIAEATDVFRSLGATVEQASPGFTDPFDVYYGLSAAGAARLVDSFTPEDRDRIGPNLRAMADAGRKIDLGAYLGLQDERAALGRLLEGFHHDWDLLITPTTANSAPGVDETPGRGFFTYPFNLTKQPAISIPAGTTAAGLPVGLQIVGPRLHGDSLVLRAARAFERVHPFTLPKTAKGDRS</sequence>
<proteinExistence type="inferred from homology"/>
<accession>A0A2N3PPM0</accession>
<dbReference type="Pfam" id="PF01425">
    <property type="entry name" value="Amidase"/>
    <property type="match status" value="1"/>
</dbReference>
<reference evidence="4" key="1">
    <citation type="submission" date="2017-12" db="EMBL/GenBank/DDBJ databases">
        <title>Draft genome sequence of Telmatospirillum siberiense 26-4b1T, an acidotolerant peatland alphaproteobacterium potentially involved in sulfur cycling.</title>
        <authorList>
            <person name="Hausmann B."/>
            <person name="Pjevac P."/>
            <person name="Schreck K."/>
            <person name="Herbold C.W."/>
            <person name="Daims H."/>
            <person name="Wagner M."/>
            <person name="Pester M."/>
            <person name="Loy A."/>
        </authorList>
    </citation>
    <scope>NUCLEOTIDE SEQUENCE [LARGE SCALE GENOMIC DNA]</scope>
    <source>
        <strain evidence="4">26-4b1</strain>
    </source>
</reference>